<evidence type="ECO:0000313" key="2">
    <source>
        <dbReference type="Proteomes" id="UP000190648"/>
    </source>
</evidence>
<proteinExistence type="predicted"/>
<keyword evidence="2" id="KW-1185">Reference proteome</keyword>
<dbReference type="Proteomes" id="UP000190648">
    <property type="component" value="Unassembled WGS sequence"/>
</dbReference>
<comment type="caution">
    <text evidence="1">The sequence shown here is derived from an EMBL/GenBank/DDBJ whole genome shotgun (WGS) entry which is preliminary data.</text>
</comment>
<accession>A0A1V4JWP8</accession>
<protein>
    <submittedName>
        <fullName evidence="1">Uncharacterized protein</fullName>
    </submittedName>
</protein>
<name>A0A1V4JWP8_PATFA</name>
<sequence length="91" mass="10204">MDILQRKTRGKFSPVQLLGYWLFANPPLPAIVKPLFWGLSGGSFFNPDAAGCSSLHVLETSQVCMRKAFEMRNNEESRFLPGATFLESVPR</sequence>
<reference evidence="1 2" key="1">
    <citation type="submission" date="2016-02" db="EMBL/GenBank/DDBJ databases">
        <title>Band-tailed pigeon sequencing and assembly.</title>
        <authorList>
            <person name="Soares A.E."/>
            <person name="Novak B.J."/>
            <person name="Rice E.S."/>
            <person name="O'Connell B."/>
            <person name="Chang D."/>
            <person name="Weber S."/>
            <person name="Shapiro B."/>
        </authorList>
    </citation>
    <scope>NUCLEOTIDE SEQUENCE [LARGE SCALE GENOMIC DNA]</scope>
    <source>
        <strain evidence="1">BTP2013</strain>
        <tissue evidence="1">Blood</tissue>
    </source>
</reference>
<organism evidence="1 2">
    <name type="scientific">Patagioenas fasciata monilis</name>
    <dbReference type="NCBI Taxonomy" id="372326"/>
    <lineage>
        <taxon>Eukaryota</taxon>
        <taxon>Metazoa</taxon>
        <taxon>Chordata</taxon>
        <taxon>Craniata</taxon>
        <taxon>Vertebrata</taxon>
        <taxon>Euteleostomi</taxon>
        <taxon>Archelosauria</taxon>
        <taxon>Archosauria</taxon>
        <taxon>Dinosauria</taxon>
        <taxon>Saurischia</taxon>
        <taxon>Theropoda</taxon>
        <taxon>Coelurosauria</taxon>
        <taxon>Aves</taxon>
        <taxon>Neognathae</taxon>
        <taxon>Neoaves</taxon>
        <taxon>Columbimorphae</taxon>
        <taxon>Columbiformes</taxon>
        <taxon>Columbidae</taxon>
        <taxon>Patagioenas</taxon>
    </lineage>
</organism>
<dbReference type="EMBL" id="LSYS01005643">
    <property type="protein sequence ID" value="OPJ76632.1"/>
    <property type="molecule type" value="Genomic_DNA"/>
</dbReference>
<evidence type="ECO:0000313" key="1">
    <source>
        <dbReference type="EMBL" id="OPJ76632.1"/>
    </source>
</evidence>
<dbReference type="AlphaFoldDB" id="A0A1V4JWP8"/>
<gene>
    <name evidence="1" type="ORF">AV530_016282</name>
</gene>